<gene>
    <name evidence="2" type="ORF">STRCI_001351</name>
</gene>
<name>A0ABY7K6X3_9ACTN</name>
<feature type="domain" description="HTH cro/C1-type" evidence="1">
    <location>
        <begin position="64"/>
        <end position="112"/>
    </location>
</feature>
<dbReference type="RefSeq" id="WP_269657938.1">
    <property type="nucleotide sequence ID" value="NZ_CP114413.1"/>
</dbReference>
<evidence type="ECO:0000313" key="3">
    <source>
        <dbReference type="Proteomes" id="UP001164439"/>
    </source>
</evidence>
<dbReference type="SMART" id="SM00530">
    <property type="entry name" value="HTH_XRE"/>
    <property type="match status" value="1"/>
</dbReference>
<dbReference type="InterPro" id="IPR001387">
    <property type="entry name" value="Cro/C1-type_HTH"/>
</dbReference>
<protein>
    <submittedName>
        <fullName evidence="2">Helix-turn-helix transcriptional regulator</fullName>
    </submittedName>
</protein>
<dbReference type="Gene3D" id="3.30.450.180">
    <property type="match status" value="1"/>
</dbReference>
<dbReference type="EMBL" id="CP114413">
    <property type="protein sequence ID" value="WAZ20250.1"/>
    <property type="molecule type" value="Genomic_DNA"/>
</dbReference>
<dbReference type="SUPFAM" id="SSF47413">
    <property type="entry name" value="lambda repressor-like DNA-binding domains"/>
    <property type="match status" value="1"/>
</dbReference>
<reference evidence="2" key="1">
    <citation type="submission" date="2022-12" db="EMBL/GenBank/DDBJ databases">
        <authorList>
            <person name="Ruckert C."/>
            <person name="Busche T."/>
            <person name="Kalinowski J."/>
            <person name="Wittmann C."/>
        </authorList>
    </citation>
    <scope>NUCLEOTIDE SEQUENCE</scope>
    <source>
        <strain evidence="2">DSM 40467</strain>
    </source>
</reference>
<accession>A0ABY7K6X3</accession>
<dbReference type="InterPro" id="IPR010982">
    <property type="entry name" value="Lambda_DNA-bd_dom_sf"/>
</dbReference>
<dbReference type="PANTHER" id="PTHR35010">
    <property type="entry name" value="BLL4672 PROTEIN-RELATED"/>
    <property type="match status" value="1"/>
</dbReference>
<dbReference type="Pfam" id="PF01381">
    <property type="entry name" value="HTH_3"/>
    <property type="match status" value="1"/>
</dbReference>
<proteinExistence type="predicted"/>
<dbReference type="Gene3D" id="1.10.260.40">
    <property type="entry name" value="lambda repressor-like DNA-binding domains"/>
    <property type="match status" value="1"/>
</dbReference>
<dbReference type="PROSITE" id="PS50943">
    <property type="entry name" value="HTH_CROC1"/>
    <property type="match status" value="1"/>
</dbReference>
<dbReference type="PANTHER" id="PTHR35010:SF2">
    <property type="entry name" value="BLL4672 PROTEIN"/>
    <property type="match status" value="1"/>
</dbReference>
<evidence type="ECO:0000313" key="2">
    <source>
        <dbReference type="EMBL" id="WAZ20250.1"/>
    </source>
</evidence>
<dbReference type="Pfam" id="PF17765">
    <property type="entry name" value="MLTR_LBD"/>
    <property type="match status" value="1"/>
</dbReference>
<dbReference type="CDD" id="cd00093">
    <property type="entry name" value="HTH_XRE"/>
    <property type="match status" value="1"/>
</dbReference>
<evidence type="ECO:0000259" key="1">
    <source>
        <dbReference type="PROSITE" id="PS50943"/>
    </source>
</evidence>
<keyword evidence="3" id="KW-1185">Reference proteome</keyword>
<dbReference type="Proteomes" id="UP001164439">
    <property type="component" value="Chromosome"/>
</dbReference>
<organism evidence="2 3">
    <name type="scientific">Streptomyces cinnabarinus</name>
    <dbReference type="NCBI Taxonomy" id="67287"/>
    <lineage>
        <taxon>Bacteria</taxon>
        <taxon>Bacillati</taxon>
        <taxon>Actinomycetota</taxon>
        <taxon>Actinomycetes</taxon>
        <taxon>Kitasatosporales</taxon>
        <taxon>Streptomycetaceae</taxon>
        <taxon>Streptomyces</taxon>
    </lineage>
</organism>
<dbReference type="InterPro" id="IPR041413">
    <property type="entry name" value="MLTR_LBD"/>
</dbReference>
<sequence length="313" mass="34233">MPVFPPLTEVADSTGTPGPEIAEALSALLRRYRTSRAPLDAHRAADALGVDPPPVQYLPGKLRAAGLTQEQLSALLHVSARAYGAWERGTAAIRPEIVAALAAVLGMPEADRAVLHRLALHQDPPPVPAPPDGSLVDPMWRMMVHLQPYPAYVCTTAWDILVANRAYYDCFPFVAPASADAEANIVRSALLRPEAQDVLVNWAQDWAEPVLRQVWSTYQLHPANERLAALIRDVARHPTTRELWERRETSSTTYPDTVERALRHPQWGETAVVNLAATPESLRLAGFRFVALLPAHLKGDLEELEASVAAMGG</sequence>